<sequence length="102" mass="11356">MNNYETIIKFITENPGSGLAELQRHTRISRSSLTSSLSRLAERGYLWRTRTGGRFIYFESRAVAIQHGATTGTVLNKPMKFGCTNELTALFNRCLAAARSAV</sequence>
<dbReference type="KEGG" id="izh:FEM41_20095"/>
<dbReference type="Gene3D" id="1.10.10.10">
    <property type="entry name" value="Winged helix-like DNA-binding domain superfamily/Winged helix DNA-binding domain"/>
    <property type="match status" value="1"/>
</dbReference>
<accession>A0A4P8YLS5</accession>
<dbReference type="OrthoDB" id="6626873at2"/>
<dbReference type="GO" id="GO:0006355">
    <property type="term" value="P:regulation of DNA-templated transcription"/>
    <property type="evidence" value="ECO:0007669"/>
    <property type="project" value="InterPro"/>
</dbReference>
<dbReference type="AlphaFoldDB" id="A0A4P8YLS5"/>
<dbReference type="Pfam" id="PF09339">
    <property type="entry name" value="HTH_IclR"/>
    <property type="match status" value="1"/>
</dbReference>
<name>A0A4P8YLS5_9ENTR</name>
<dbReference type="SUPFAM" id="SSF46785">
    <property type="entry name" value="Winged helix' DNA-binding domain"/>
    <property type="match status" value="1"/>
</dbReference>
<dbReference type="RefSeq" id="WP_138097947.1">
    <property type="nucleotide sequence ID" value="NZ_CP040428.1"/>
</dbReference>
<dbReference type="Proteomes" id="UP000302163">
    <property type="component" value="Chromosome"/>
</dbReference>
<proteinExistence type="predicted"/>
<feature type="domain" description="HTH iclR-type" evidence="1">
    <location>
        <begin position="7"/>
        <end position="46"/>
    </location>
</feature>
<dbReference type="GO" id="GO:0003677">
    <property type="term" value="F:DNA binding"/>
    <property type="evidence" value="ECO:0007669"/>
    <property type="project" value="InterPro"/>
</dbReference>
<evidence type="ECO:0000313" key="3">
    <source>
        <dbReference type="Proteomes" id="UP000302163"/>
    </source>
</evidence>
<evidence type="ECO:0000259" key="1">
    <source>
        <dbReference type="Pfam" id="PF09339"/>
    </source>
</evidence>
<dbReference type="InterPro" id="IPR005471">
    <property type="entry name" value="Tscrpt_reg_IclR_N"/>
</dbReference>
<protein>
    <submittedName>
        <fullName evidence="2">Winged helix-turn-helix transcriptional regulator</fullName>
    </submittedName>
</protein>
<evidence type="ECO:0000313" key="2">
    <source>
        <dbReference type="EMBL" id="QCT21791.1"/>
    </source>
</evidence>
<dbReference type="InterPro" id="IPR036390">
    <property type="entry name" value="WH_DNA-bd_sf"/>
</dbReference>
<reference evidence="2 3" key="1">
    <citation type="submission" date="2019-05" db="EMBL/GenBank/DDBJ databases">
        <title>Complete genome sequence of Izhakiella calystegiae KSNA2, an endophyte isolated from beach morning glory (Calystegia soldanella).</title>
        <authorList>
            <person name="Jiang L."/>
            <person name="Jeong J.C."/>
            <person name="Kim C.Y."/>
            <person name="Kim D.H."/>
            <person name="Kim S.W."/>
            <person name="Lee j."/>
        </authorList>
    </citation>
    <scope>NUCLEOTIDE SEQUENCE [LARGE SCALE GENOMIC DNA]</scope>
    <source>
        <strain evidence="2 3">KSNA2</strain>
    </source>
</reference>
<dbReference type="InterPro" id="IPR036388">
    <property type="entry name" value="WH-like_DNA-bd_sf"/>
</dbReference>
<keyword evidence="3" id="KW-1185">Reference proteome</keyword>
<organism evidence="2 3">
    <name type="scientific">Jejubacter calystegiae</name>
    <dbReference type="NCBI Taxonomy" id="2579935"/>
    <lineage>
        <taxon>Bacteria</taxon>
        <taxon>Pseudomonadati</taxon>
        <taxon>Pseudomonadota</taxon>
        <taxon>Gammaproteobacteria</taxon>
        <taxon>Enterobacterales</taxon>
        <taxon>Enterobacteriaceae</taxon>
        <taxon>Jejubacter</taxon>
    </lineage>
</organism>
<gene>
    <name evidence="2" type="ORF">FEM41_20095</name>
</gene>
<dbReference type="EMBL" id="CP040428">
    <property type="protein sequence ID" value="QCT21791.1"/>
    <property type="molecule type" value="Genomic_DNA"/>
</dbReference>